<evidence type="ECO:0000313" key="7">
    <source>
        <dbReference type="Proteomes" id="UP001055460"/>
    </source>
</evidence>
<dbReference type="InterPro" id="IPR001647">
    <property type="entry name" value="HTH_TetR"/>
</dbReference>
<organism evidence="6 7">
    <name type="scientific">Ensifer adhaerens</name>
    <name type="common">Sinorhizobium morelense</name>
    <dbReference type="NCBI Taxonomy" id="106592"/>
    <lineage>
        <taxon>Bacteria</taxon>
        <taxon>Pseudomonadati</taxon>
        <taxon>Pseudomonadota</taxon>
        <taxon>Alphaproteobacteria</taxon>
        <taxon>Hyphomicrobiales</taxon>
        <taxon>Rhizobiaceae</taxon>
        <taxon>Sinorhizobium/Ensifer group</taxon>
        <taxon>Ensifer</taxon>
    </lineage>
</organism>
<dbReference type="InterPro" id="IPR039536">
    <property type="entry name" value="TetR_C_Proteobacteria"/>
</dbReference>
<keyword evidence="1" id="KW-0805">Transcription regulation</keyword>
<dbReference type="InterPro" id="IPR050109">
    <property type="entry name" value="HTH-type_TetR-like_transc_reg"/>
</dbReference>
<dbReference type="Proteomes" id="UP001055460">
    <property type="component" value="Chromosome"/>
</dbReference>
<dbReference type="PANTHER" id="PTHR30055:SF146">
    <property type="entry name" value="HTH-TYPE TRANSCRIPTIONAL DUAL REGULATOR CECR"/>
    <property type="match status" value="1"/>
</dbReference>
<dbReference type="GO" id="GO:0003700">
    <property type="term" value="F:DNA-binding transcription factor activity"/>
    <property type="evidence" value="ECO:0007669"/>
    <property type="project" value="TreeGrafter"/>
</dbReference>
<dbReference type="SUPFAM" id="SSF46689">
    <property type="entry name" value="Homeodomain-like"/>
    <property type="match status" value="1"/>
</dbReference>
<protein>
    <submittedName>
        <fullName evidence="6">TetR/AcrR family transcriptional regulator</fullName>
    </submittedName>
</protein>
<evidence type="ECO:0000313" key="6">
    <source>
        <dbReference type="EMBL" id="USJ22111.1"/>
    </source>
</evidence>
<dbReference type="FunFam" id="1.10.10.60:FF:000141">
    <property type="entry name" value="TetR family transcriptional regulator"/>
    <property type="match status" value="1"/>
</dbReference>
<feature type="domain" description="HTH tetR-type" evidence="5">
    <location>
        <begin position="10"/>
        <end position="70"/>
    </location>
</feature>
<proteinExistence type="predicted"/>
<dbReference type="InterPro" id="IPR009057">
    <property type="entry name" value="Homeodomain-like_sf"/>
</dbReference>
<evidence type="ECO:0000256" key="2">
    <source>
        <dbReference type="ARBA" id="ARBA00023125"/>
    </source>
</evidence>
<dbReference type="SUPFAM" id="SSF48498">
    <property type="entry name" value="Tetracyclin repressor-like, C-terminal domain"/>
    <property type="match status" value="1"/>
</dbReference>
<dbReference type="Gene3D" id="1.10.357.10">
    <property type="entry name" value="Tetracycline Repressor, domain 2"/>
    <property type="match status" value="1"/>
</dbReference>
<dbReference type="AlphaFoldDB" id="A0A9Q8Y535"/>
<feature type="DNA-binding region" description="H-T-H motif" evidence="4">
    <location>
        <begin position="33"/>
        <end position="52"/>
    </location>
</feature>
<keyword evidence="2 4" id="KW-0238">DNA-binding</keyword>
<dbReference type="InterPro" id="IPR036271">
    <property type="entry name" value="Tet_transcr_reg_TetR-rel_C_sf"/>
</dbReference>
<dbReference type="PANTHER" id="PTHR30055">
    <property type="entry name" value="HTH-TYPE TRANSCRIPTIONAL REGULATOR RUTR"/>
    <property type="match status" value="1"/>
</dbReference>
<sequence length="209" mass="23157">MSNGAKTRMERTRKLIVAAASDLFLKHGFLGTNMDEIAATAEVSKQTVYSHFQNKEALFLEVVRSMTGGAGDEFQEQVADPDGDARIEDFLLDYATQLLTIVMTPRLMQVRRLVIAEVERFPQLGEALHERGPMRSIRRLAVAFRRYGEKGDIRVKDAEVAGGFFNWLVMGGPVNDAMLLGDSAIPTPEVLRAHASEAVRIFLAAHRPG</sequence>
<name>A0A9Q8Y535_ENSAD</name>
<dbReference type="GO" id="GO:0000976">
    <property type="term" value="F:transcription cis-regulatory region binding"/>
    <property type="evidence" value="ECO:0007669"/>
    <property type="project" value="TreeGrafter"/>
</dbReference>
<dbReference type="Pfam" id="PF00440">
    <property type="entry name" value="TetR_N"/>
    <property type="match status" value="1"/>
</dbReference>
<evidence type="ECO:0000256" key="3">
    <source>
        <dbReference type="ARBA" id="ARBA00023163"/>
    </source>
</evidence>
<dbReference type="EMBL" id="CP098807">
    <property type="protein sequence ID" value="USJ22111.1"/>
    <property type="molecule type" value="Genomic_DNA"/>
</dbReference>
<evidence type="ECO:0000256" key="4">
    <source>
        <dbReference type="PROSITE-ProRule" id="PRU00335"/>
    </source>
</evidence>
<reference evidence="6" key="1">
    <citation type="submission" date="2022-06" db="EMBL/GenBank/DDBJ databases">
        <title>Physiological and biochemical characterization and genomic elucidation of a strain of the genus Ensifer adhaerens M8 that combines arsenic oxidation and chromium reduction.</title>
        <authorList>
            <person name="Li X."/>
            <person name="Yu c."/>
        </authorList>
    </citation>
    <scope>NUCLEOTIDE SEQUENCE</scope>
    <source>
        <strain evidence="6">M8</strain>
    </source>
</reference>
<keyword evidence="3" id="KW-0804">Transcription</keyword>
<gene>
    <name evidence="6" type="ORF">NE863_12380</name>
</gene>
<dbReference type="RefSeq" id="WP_244546799.1">
    <property type="nucleotide sequence ID" value="NZ_CP098807.1"/>
</dbReference>
<evidence type="ECO:0000259" key="5">
    <source>
        <dbReference type="PROSITE" id="PS50977"/>
    </source>
</evidence>
<dbReference type="Pfam" id="PF14246">
    <property type="entry name" value="TetR_C_7"/>
    <property type="match status" value="1"/>
</dbReference>
<accession>A0A9Q8Y535</accession>
<dbReference type="PROSITE" id="PS50977">
    <property type="entry name" value="HTH_TETR_2"/>
    <property type="match status" value="1"/>
</dbReference>
<dbReference type="PRINTS" id="PR00455">
    <property type="entry name" value="HTHTETR"/>
</dbReference>
<evidence type="ECO:0000256" key="1">
    <source>
        <dbReference type="ARBA" id="ARBA00023015"/>
    </source>
</evidence>